<dbReference type="GO" id="GO:0003676">
    <property type="term" value="F:nucleic acid binding"/>
    <property type="evidence" value="ECO:0007669"/>
    <property type="project" value="InterPro"/>
</dbReference>
<dbReference type="OrthoDB" id="5554229at2759"/>
<accession>A0A2I0A0K6</accession>
<sequence>MSGDHPRAWLKWILLAQWWYNNAYHSTIKMSPYEASYGKSSPLYIPYIAVDSRVEMVDFRSLVAKEEMRRHLWDLLTETQNCMKQQAPDWGLGFC</sequence>
<evidence type="ECO:0008006" key="3">
    <source>
        <dbReference type="Google" id="ProtNLM"/>
    </source>
</evidence>
<dbReference type="SUPFAM" id="SSF53098">
    <property type="entry name" value="Ribonuclease H-like"/>
    <property type="match status" value="1"/>
</dbReference>
<organism evidence="1 2">
    <name type="scientific">Apostasia shenzhenica</name>
    <dbReference type="NCBI Taxonomy" id="1088818"/>
    <lineage>
        <taxon>Eukaryota</taxon>
        <taxon>Viridiplantae</taxon>
        <taxon>Streptophyta</taxon>
        <taxon>Embryophyta</taxon>
        <taxon>Tracheophyta</taxon>
        <taxon>Spermatophyta</taxon>
        <taxon>Magnoliopsida</taxon>
        <taxon>Liliopsida</taxon>
        <taxon>Asparagales</taxon>
        <taxon>Orchidaceae</taxon>
        <taxon>Apostasioideae</taxon>
        <taxon>Apostasia</taxon>
    </lineage>
</organism>
<dbReference type="Gene3D" id="3.30.420.10">
    <property type="entry name" value="Ribonuclease H-like superfamily/Ribonuclease H"/>
    <property type="match status" value="1"/>
</dbReference>
<evidence type="ECO:0000313" key="1">
    <source>
        <dbReference type="EMBL" id="PKA49071.1"/>
    </source>
</evidence>
<protein>
    <recommendedName>
        <fullName evidence="3">Integrase catalytic domain-containing protein</fullName>
    </recommendedName>
</protein>
<gene>
    <name evidence="1" type="ORF">AXF42_Ash010755</name>
</gene>
<dbReference type="Proteomes" id="UP000236161">
    <property type="component" value="Unassembled WGS sequence"/>
</dbReference>
<name>A0A2I0A0K6_9ASPA</name>
<evidence type="ECO:0000313" key="2">
    <source>
        <dbReference type="Proteomes" id="UP000236161"/>
    </source>
</evidence>
<keyword evidence="2" id="KW-1185">Reference proteome</keyword>
<dbReference type="InterPro" id="IPR012337">
    <property type="entry name" value="RNaseH-like_sf"/>
</dbReference>
<dbReference type="InterPro" id="IPR036397">
    <property type="entry name" value="RNaseH_sf"/>
</dbReference>
<dbReference type="EMBL" id="KZ452040">
    <property type="protein sequence ID" value="PKA49071.1"/>
    <property type="molecule type" value="Genomic_DNA"/>
</dbReference>
<reference evidence="1 2" key="1">
    <citation type="journal article" date="2017" name="Nature">
        <title>The Apostasia genome and the evolution of orchids.</title>
        <authorList>
            <person name="Zhang G.Q."/>
            <person name="Liu K.W."/>
            <person name="Li Z."/>
            <person name="Lohaus R."/>
            <person name="Hsiao Y.Y."/>
            <person name="Niu S.C."/>
            <person name="Wang J.Y."/>
            <person name="Lin Y.C."/>
            <person name="Xu Q."/>
            <person name="Chen L.J."/>
            <person name="Yoshida K."/>
            <person name="Fujiwara S."/>
            <person name="Wang Z.W."/>
            <person name="Zhang Y.Q."/>
            <person name="Mitsuda N."/>
            <person name="Wang M."/>
            <person name="Liu G.H."/>
            <person name="Pecoraro L."/>
            <person name="Huang H.X."/>
            <person name="Xiao X.J."/>
            <person name="Lin M."/>
            <person name="Wu X.Y."/>
            <person name="Wu W.L."/>
            <person name="Chen Y.Y."/>
            <person name="Chang S.B."/>
            <person name="Sakamoto S."/>
            <person name="Ohme-Takagi M."/>
            <person name="Yagi M."/>
            <person name="Zeng S.J."/>
            <person name="Shen C.Y."/>
            <person name="Yeh C.M."/>
            <person name="Luo Y.B."/>
            <person name="Tsai W.C."/>
            <person name="Van de Peer Y."/>
            <person name="Liu Z.J."/>
        </authorList>
    </citation>
    <scope>NUCLEOTIDE SEQUENCE [LARGE SCALE GENOMIC DNA]</scope>
    <source>
        <strain evidence="2">cv. Shenzhen</strain>
        <tissue evidence="1">Stem</tissue>
    </source>
</reference>
<proteinExistence type="predicted"/>
<dbReference type="AlphaFoldDB" id="A0A2I0A0K6"/>